<keyword evidence="10" id="KW-1185">Reference proteome</keyword>
<accession>A0A200J1P5</accession>
<keyword evidence="3" id="KW-0732">Signal</keyword>
<evidence type="ECO:0000256" key="1">
    <source>
        <dbReference type="ARBA" id="ARBA00022512"/>
    </source>
</evidence>
<keyword evidence="4" id="KW-0572">Peptidoglycan-anchor</keyword>
<feature type="compositionally biased region" description="Polar residues" evidence="5">
    <location>
        <begin position="47"/>
        <end position="56"/>
    </location>
</feature>
<evidence type="ECO:0000313" key="8">
    <source>
        <dbReference type="EMBL" id="OUZ30560.1"/>
    </source>
</evidence>
<reference evidence="9" key="3">
    <citation type="submission" date="2024-03" db="EMBL/GenBank/DDBJ databases">
        <title>The Genome Sequence of Enterococcus sp. DIV0238c.</title>
        <authorList>
            <consortium name="The Broad Institute Genomics Platform"/>
            <consortium name="The Broad Institute Microbial Omics Core"/>
            <consortium name="The Broad Institute Genomic Center for Infectious Diseases"/>
            <person name="Earl A."/>
            <person name="Manson A."/>
            <person name="Gilmore M."/>
            <person name="Schwartman J."/>
            <person name="Shea T."/>
            <person name="Abouelleil A."/>
            <person name="Cao P."/>
            <person name="Chapman S."/>
            <person name="Cusick C."/>
            <person name="Young S."/>
            <person name="Neafsey D."/>
            <person name="Nusbaum C."/>
            <person name="Birren B."/>
        </authorList>
    </citation>
    <scope>NUCLEOTIDE SEQUENCE</scope>
    <source>
        <strain evidence="9">9D6_DIV0238</strain>
    </source>
</reference>
<keyword evidence="2" id="KW-0964">Secreted</keyword>
<evidence type="ECO:0000256" key="4">
    <source>
        <dbReference type="ARBA" id="ARBA00023088"/>
    </source>
</evidence>
<keyword evidence="6" id="KW-1133">Transmembrane helix</keyword>
<sequence length="121" mass="12705">MRHKINYLLLSTLVISIVGVSSNQIVFAEGGSVQTNGKVSFYDETGTEPSNSTEPSDSSKESGGVNEPTTYPETSGDAIAKPVGKLPSTGELVLKSLTISGGILLVLSTFFILLKKKKGAK</sequence>
<feature type="region of interest" description="Disordered" evidence="5">
    <location>
        <begin position="36"/>
        <end position="82"/>
    </location>
</feature>
<name>A0A200J1P5_9ENTE</name>
<dbReference type="InterPro" id="IPR019931">
    <property type="entry name" value="LPXTG_anchor"/>
</dbReference>
<protein>
    <recommendedName>
        <fullName evidence="7">Gram-positive cocci surface proteins LPxTG domain-containing protein</fullName>
    </recommendedName>
</protein>
<organism evidence="8">
    <name type="scientific">Candidatus Enterococcus dunnyi</name>
    <dbReference type="NCBI Taxonomy" id="1834192"/>
    <lineage>
        <taxon>Bacteria</taxon>
        <taxon>Bacillati</taxon>
        <taxon>Bacillota</taxon>
        <taxon>Bacilli</taxon>
        <taxon>Lactobacillales</taxon>
        <taxon>Enterococcaceae</taxon>
        <taxon>Enterococcus</taxon>
    </lineage>
</organism>
<dbReference type="EMBL" id="NIBQ01000003">
    <property type="protein sequence ID" value="OUZ30560.1"/>
    <property type="molecule type" value="Genomic_DNA"/>
</dbReference>
<dbReference type="AlphaFoldDB" id="A0A200J1P5"/>
<keyword evidence="6" id="KW-0812">Transmembrane</keyword>
<evidence type="ECO:0000256" key="6">
    <source>
        <dbReference type="SAM" id="Phobius"/>
    </source>
</evidence>
<evidence type="ECO:0000313" key="9">
    <source>
        <dbReference type="EMBL" id="WYJ94649.1"/>
    </source>
</evidence>
<reference evidence="8" key="1">
    <citation type="submission" date="2017-05" db="EMBL/GenBank/DDBJ databases">
        <title>The Genome Sequence of Enterococcus sp. 9D6_DIV0238.</title>
        <authorList>
            <consortium name="The Broad Institute Genomics Platform"/>
            <consortium name="The Broad Institute Genomic Center for Infectious Diseases"/>
            <person name="Earl A."/>
            <person name="Manson A."/>
            <person name="Schwartman J."/>
            <person name="Gilmore M."/>
            <person name="Abouelleil A."/>
            <person name="Cao P."/>
            <person name="Chapman S."/>
            <person name="Cusick C."/>
            <person name="Shea T."/>
            <person name="Young S."/>
            <person name="Neafsey D."/>
            <person name="Nusbaum C."/>
            <person name="Birren B."/>
        </authorList>
    </citation>
    <scope>NUCLEOTIDE SEQUENCE [LARGE SCALE GENOMIC DNA]</scope>
    <source>
        <strain evidence="8">9D6_DIV0238</strain>
    </source>
</reference>
<dbReference type="RefSeq" id="WP_087641908.1">
    <property type="nucleotide sequence ID" value="NZ_CP147246.1"/>
</dbReference>
<dbReference type="NCBIfam" id="TIGR01167">
    <property type="entry name" value="LPXTG_anchor"/>
    <property type="match status" value="1"/>
</dbReference>
<reference evidence="9" key="2">
    <citation type="submission" date="2017-05" db="EMBL/GenBank/DDBJ databases">
        <authorList>
            <consortium name="The Broad Institute Genomics Platform"/>
            <consortium name="The Broad Institute Genomic Center for Infectious Diseases"/>
            <person name="Earl A."/>
            <person name="Manson A."/>
            <person name="Schwartman J."/>
            <person name="Gilmore M."/>
            <person name="Abouelleil A."/>
            <person name="Cao P."/>
            <person name="Chapman S."/>
            <person name="Cusick C."/>
            <person name="Shea T."/>
            <person name="Young S."/>
            <person name="Neafsey D."/>
            <person name="Nusbaum C."/>
            <person name="Birren B."/>
        </authorList>
    </citation>
    <scope>NUCLEOTIDE SEQUENCE</scope>
    <source>
        <strain evidence="9">9D6_DIV0238</strain>
    </source>
</reference>
<dbReference type="EMBL" id="CP147246">
    <property type="protein sequence ID" value="WYJ94649.1"/>
    <property type="molecule type" value="Genomic_DNA"/>
</dbReference>
<keyword evidence="1" id="KW-0134">Cell wall</keyword>
<gene>
    <name evidence="9" type="ORF">A5889_002162</name>
    <name evidence="8" type="ORF">A5889_002848</name>
</gene>
<proteinExistence type="predicted"/>
<evidence type="ECO:0000256" key="3">
    <source>
        <dbReference type="ARBA" id="ARBA00022729"/>
    </source>
</evidence>
<dbReference type="Pfam" id="PF00746">
    <property type="entry name" value="Gram_pos_anchor"/>
    <property type="match status" value="1"/>
</dbReference>
<evidence type="ECO:0000259" key="7">
    <source>
        <dbReference type="PROSITE" id="PS50847"/>
    </source>
</evidence>
<dbReference type="OrthoDB" id="2194342at2"/>
<evidence type="ECO:0000313" key="10">
    <source>
        <dbReference type="Proteomes" id="UP000196151"/>
    </source>
</evidence>
<dbReference type="Proteomes" id="UP000196151">
    <property type="component" value="Chromosome"/>
</dbReference>
<keyword evidence="6" id="KW-0472">Membrane</keyword>
<feature type="transmembrane region" description="Helical" evidence="6">
    <location>
        <begin position="92"/>
        <end position="114"/>
    </location>
</feature>
<feature type="domain" description="Gram-positive cocci surface proteins LPxTG" evidence="7">
    <location>
        <begin position="86"/>
        <end position="121"/>
    </location>
</feature>
<evidence type="ECO:0000256" key="5">
    <source>
        <dbReference type="SAM" id="MobiDB-lite"/>
    </source>
</evidence>
<dbReference type="PROSITE" id="PS50847">
    <property type="entry name" value="GRAM_POS_ANCHORING"/>
    <property type="match status" value="1"/>
</dbReference>
<evidence type="ECO:0000256" key="2">
    <source>
        <dbReference type="ARBA" id="ARBA00022525"/>
    </source>
</evidence>